<evidence type="ECO:0000313" key="9">
    <source>
        <dbReference type="EMBL" id="PVU92910.1"/>
    </source>
</evidence>
<dbReference type="EMBL" id="MBFT01000341">
    <property type="protein sequence ID" value="PVU92910.1"/>
    <property type="molecule type" value="Genomic_DNA"/>
</dbReference>
<protein>
    <recommendedName>
        <fullName evidence="7">Amino acid transporter transmembrane domain-containing protein</fullName>
    </recommendedName>
</protein>
<feature type="transmembrane region" description="Helical" evidence="6">
    <location>
        <begin position="410"/>
        <end position="430"/>
    </location>
</feature>
<sequence>MSNLTLPVIETSSIKGYGSIEGIHQLDSITTQNLIEDNSKLATNWETFLSICCILMGTGVLQLPAALKEGGWAGFFYIFLTGLMSNYAGMLTVRCLYTKEGERLSTFSDMGFYLYGNLGKQTIQVFKVLSMLGAGSIFILLASINLDQLFSDIFGWKPHFLFWIIVSSIIALIPMILFKEIHESPLITFFGTFTTIFVIVIASSISILVWMKPDFEYPPSSAFKLSGLPISFSSICFAFGGNLLYPDIEKGMKTPQSFDKVLTYSSFVVTIFYAIMAFAGYLAFGDNVLSPVLLSFNPNFFVNAAYLLITAHVLLTAPLLFISISGDMEKDMSSETEMKPFYRHILRATLLFLSVGAALAFPDFEKLIALISSVTISLLSYAIPVFFYMKMYDGRISFGFSDSLLQYSTIFVGLFCFFVGTYLSSIDLLFGK</sequence>
<proteinExistence type="inferred from homology"/>
<dbReference type="AlphaFoldDB" id="A0A2T9YKP4"/>
<keyword evidence="10" id="KW-1185">Reference proteome</keyword>
<dbReference type="Proteomes" id="UP000245699">
    <property type="component" value="Unassembled WGS sequence"/>
</dbReference>
<feature type="transmembrane region" description="Helical" evidence="6">
    <location>
        <begin position="367"/>
        <end position="389"/>
    </location>
</feature>
<evidence type="ECO:0000313" key="10">
    <source>
        <dbReference type="Proteomes" id="UP000245699"/>
    </source>
</evidence>
<dbReference type="EMBL" id="MBFT01001086">
    <property type="protein sequence ID" value="PVU85411.1"/>
    <property type="molecule type" value="Genomic_DNA"/>
</dbReference>
<evidence type="ECO:0000256" key="3">
    <source>
        <dbReference type="ARBA" id="ARBA00022692"/>
    </source>
</evidence>
<evidence type="ECO:0000256" key="2">
    <source>
        <dbReference type="ARBA" id="ARBA00008066"/>
    </source>
</evidence>
<dbReference type="STRING" id="61424.A0A2T9YKP4"/>
<feature type="transmembrane region" description="Helical" evidence="6">
    <location>
        <begin position="125"/>
        <end position="144"/>
    </location>
</feature>
<reference evidence="9 10" key="1">
    <citation type="journal article" date="2018" name="MBio">
        <title>Comparative Genomics Reveals the Core Gene Toolbox for the Fungus-Insect Symbiosis.</title>
        <authorList>
            <person name="Wang Y."/>
            <person name="Stata M."/>
            <person name="Wang W."/>
            <person name="Stajich J.E."/>
            <person name="White M.M."/>
            <person name="Moncalvo J.M."/>
        </authorList>
    </citation>
    <scope>NUCLEOTIDE SEQUENCE [LARGE SCALE GENOMIC DNA]</scope>
    <source>
        <strain evidence="9 10">AUS-77-4</strain>
    </source>
</reference>
<feature type="transmembrane region" description="Helical" evidence="6">
    <location>
        <begin position="73"/>
        <end position="97"/>
    </location>
</feature>
<comment type="caution">
    <text evidence="9">The sequence shown here is derived from an EMBL/GenBank/DDBJ whole genome shotgun (WGS) entry which is preliminary data.</text>
</comment>
<dbReference type="Pfam" id="PF01490">
    <property type="entry name" value="Aa_trans"/>
    <property type="match status" value="1"/>
</dbReference>
<dbReference type="PANTHER" id="PTHR22950:SF703">
    <property type="entry name" value="AMINO ACID TRANSPORTER TRANSMEMBRANE DOMAIN-CONTAINING PROTEIN"/>
    <property type="match status" value="1"/>
</dbReference>
<evidence type="ECO:0000259" key="7">
    <source>
        <dbReference type="Pfam" id="PF01490"/>
    </source>
</evidence>
<keyword evidence="4 6" id="KW-1133">Transmembrane helix</keyword>
<gene>
    <name evidence="9" type="ORF">BB559_003533</name>
    <name evidence="8" type="ORF">BB559_007032</name>
</gene>
<organism evidence="9 10">
    <name type="scientific">Furculomyces boomerangus</name>
    <dbReference type="NCBI Taxonomy" id="61424"/>
    <lineage>
        <taxon>Eukaryota</taxon>
        <taxon>Fungi</taxon>
        <taxon>Fungi incertae sedis</taxon>
        <taxon>Zoopagomycota</taxon>
        <taxon>Kickxellomycotina</taxon>
        <taxon>Harpellomycetes</taxon>
        <taxon>Harpellales</taxon>
        <taxon>Harpellaceae</taxon>
        <taxon>Furculomyces</taxon>
    </lineage>
</organism>
<feature type="transmembrane region" description="Helical" evidence="6">
    <location>
        <begin position="160"/>
        <end position="178"/>
    </location>
</feature>
<name>A0A2T9YKP4_9FUNG</name>
<comment type="similarity">
    <text evidence="2">Belongs to the amino acid/polyamine transporter 2 family.</text>
</comment>
<evidence type="ECO:0000313" key="8">
    <source>
        <dbReference type="EMBL" id="PVU85411.1"/>
    </source>
</evidence>
<feature type="transmembrane region" description="Helical" evidence="6">
    <location>
        <begin position="223"/>
        <end position="245"/>
    </location>
</feature>
<dbReference type="OrthoDB" id="40134at2759"/>
<keyword evidence="5 6" id="KW-0472">Membrane</keyword>
<feature type="transmembrane region" description="Helical" evidence="6">
    <location>
        <begin position="190"/>
        <end position="211"/>
    </location>
</feature>
<dbReference type="InterPro" id="IPR013057">
    <property type="entry name" value="AA_transpt_TM"/>
</dbReference>
<evidence type="ECO:0000256" key="5">
    <source>
        <dbReference type="ARBA" id="ARBA00023136"/>
    </source>
</evidence>
<evidence type="ECO:0000256" key="6">
    <source>
        <dbReference type="SAM" id="Phobius"/>
    </source>
</evidence>
<feature type="transmembrane region" description="Helical" evidence="6">
    <location>
        <begin position="48"/>
        <end position="67"/>
    </location>
</feature>
<keyword evidence="3 6" id="KW-0812">Transmembrane</keyword>
<feature type="transmembrane region" description="Helical" evidence="6">
    <location>
        <begin position="304"/>
        <end position="324"/>
    </location>
</feature>
<comment type="subcellular location">
    <subcellularLocation>
        <location evidence="1">Membrane</location>
        <topology evidence="1">Multi-pass membrane protein</topology>
    </subcellularLocation>
</comment>
<evidence type="ECO:0000256" key="4">
    <source>
        <dbReference type="ARBA" id="ARBA00022989"/>
    </source>
</evidence>
<dbReference type="GO" id="GO:0005774">
    <property type="term" value="C:vacuolar membrane"/>
    <property type="evidence" value="ECO:0007669"/>
    <property type="project" value="TreeGrafter"/>
</dbReference>
<dbReference type="GO" id="GO:0015179">
    <property type="term" value="F:L-amino acid transmembrane transporter activity"/>
    <property type="evidence" value="ECO:0007669"/>
    <property type="project" value="TreeGrafter"/>
</dbReference>
<feature type="transmembrane region" description="Helical" evidence="6">
    <location>
        <begin position="261"/>
        <end position="284"/>
    </location>
</feature>
<accession>A0A2T9YKP4</accession>
<dbReference type="PANTHER" id="PTHR22950">
    <property type="entry name" value="AMINO ACID TRANSPORTER"/>
    <property type="match status" value="1"/>
</dbReference>
<feature type="domain" description="Amino acid transporter transmembrane" evidence="7">
    <location>
        <begin position="42"/>
        <end position="423"/>
    </location>
</feature>
<evidence type="ECO:0000256" key="1">
    <source>
        <dbReference type="ARBA" id="ARBA00004141"/>
    </source>
</evidence>